<name>A0A084XUB1_9PROT</name>
<dbReference type="Proteomes" id="UP000019812">
    <property type="component" value="Unassembled WGS sequence"/>
</dbReference>
<reference evidence="1 2" key="1">
    <citation type="submission" date="2014-07" db="EMBL/GenBank/DDBJ databases">
        <title>Expanding our view of genomic diversity in Candidatus Accumulibacter clades.</title>
        <authorList>
            <person name="Skennerton C.T."/>
            <person name="Barr J.J."/>
            <person name="Slater F.R."/>
            <person name="Bond P.L."/>
            <person name="Tyson G.W."/>
        </authorList>
    </citation>
    <scope>NUCLEOTIDE SEQUENCE [LARGE SCALE GENOMIC DNA]</scope>
    <source>
        <strain evidence="2">SK-01</strain>
    </source>
</reference>
<evidence type="ECO:0000313" key="2">
    <source>
        <dbReference type="Proteomes" id="UP000019812"/>
    </source>
</evidence>
<evidence type="ECO:0000313" key="1">
    <source>
        <dbReference type="EMBL" id="KFB66055.1"/>
    </source>
</evidence>
<gene>
    <name evidence="1" type="ORF">CAPSK01_004658</name>
</gene>
<proteinExistence type="predicted"/>
<dbReference type="STRING" id="1457154.CAPSK01_004658"/>
<sequence>MQHTGYTAEQARAYGQEIRAQIKAQAKESFGKELGALQVEPSMHALSAREAKLKGEDVPVLRDVVSPDAGRAVQSGPIGPHDSMEFTAASGKEVLDQAKQHMEAPRTGAADDVAENFEAEILATHKDTAEYYEPAAKTRKMMELEKEIDYQQSRLAQEHGDVQVDGLKQADDALNKADDLRAAMVEGMACLLRK</sequence>
<organism evidence="1 2">
    <name type="scientific">Candidatus Accumulibacter vicinus</name>
    <dbReference type="NCBI Taxonomy" id="2954382"/>
    <lineage>
        <taxon>Bacteria</taxon>
        <taxon>Pseudomonadati</taxon>
        <taxon>Pseudomonadota</taxon>
        <taxon>Betaproteobacteria</taxon>
        <taxon>Candidatus Accumulibacter</taxon>
    </lineage>
</organism>
<comment type="caution">
    <text evidence="1">The sequence shown here is derived from an EMBL/GenBank/DDBJ whole genome shotgun (WGS) entry which is preliminary data.</text>
</comment>
<protein>
    <submittedName>
        <fullName evidence="1">Uncharacterized protein</fullName>
    </submittedName>
</protein>
<accession>A0A084XUB1</accession>
<dbReference type="EMBL" id="JDSS02000052">
    <property type="protein sequence ID" value="KFB66055.1"/>
    <property type="molecule type" value="Genomic_DNA"/>
</dbReference>
<dbReference type="AlphaFoldDB" id="A0A084XUB1"/>